<evidence type="ECO:0000313" key="2">
    <source>
        <dbReference type="EMBL" id="AZT90691.1"/>
    </source>
</evidence>
<dbReference type="RefSeq" id="WP_127352100.1">
    <property type="nucleotide sequence ID" value="NZ_CP034791.1"/>
</dbReference>
<dbReference type="Gene3D" id="3.60.15.10">
    <property type="entry name" value="Ribonuclease Z/Hydroxyacylglutathione hydrolase-like"/>
    <property type="match status" value="1"/>
</dbReference>
<dbReference type="SUPFAM" id="SSF56281">
    <property type="entry name" value="Metallo-hydrolase/oxidoreductase"/>
    <property type="match status" value="1"/>
</dbReference>
<protein>
    <submittedName>
        <fullName evidence="2">MBL fold metallo-hydrolase</fullName>
    </submittedName>
</protein>
<dbReference type="InterPro" id="IPR001279">
    <property type="entry name" value="Metallo-B-lactamas"/>
</dbReference>
<dbReference type="GO" id="GO:0042781">
    <property type="term" value="F:3'-tRNA processing endoribonuclease activity"/>
    <property type="evidence" value="ECO:0007669"/>
    <property type="project" value="TreeGrafter"/>
</dbReference>
<dbReference type="CDD" id="cd07716">
    <property type="entry name" value="RNaseZ_short-form-like_MBL-fold"/>
    <property type="match status" value="1"/>
</dbReference>
<dbReference type="AlphaFoldDB" id="A0A3T0D6H3"/>
<dbReference type="KEGG" id="ccha:ELD05_08555"/>
<organism evidence="2 3">
    <name type="scientific">Caldicellulosiruptor changbaiensis</name>
    <dbReference type="NCBI Taxonomy" id="1222016"/>
    <lineage>
        <taxon>Bacteria</taxon>
        <taxon>Bacillati</taxon>
        <taxon>Bacillota</taxon>
        <taxon>Bacillota incertae sedis</taxon>
        <taxon>Caldicellulosiruptorales</taxon>
        <taxon>Caldicellulosiruptoraceae</taxon>
        <taxon>Caldicellulosiruptor</taxon>
    </lineage>
</organism>
<dbReference type="EMBL" id="CP034791">
    <property type="protein sequence ID" value="AZT90691.1"/>
    <property type="molecule type" value="Genomic_DNA"/>
</dbReference>
<proteinExistence type="predicted"/>
<dbReference type="Pfam" id="PF12706">
    <property type="entry name" value="Lactamase_B_2"/>
    <property type="match status" value="1"/>
</dbReference>
<gene>
    <name evidence="2" type="ORF">ELD05_08555</name>
</gene>
<feature type="domain" description="Metallo-beta-lactamase" evidence="1">
    <location>
        <begin position="18"/>
        <end position="186"/>
    </location>
</feature>
<accession>A0A3T0D6H3</accession>
<evidence type="ECO:0000313" key="3">
    <source>
        <dbReference type="Proteomes" id="UP000282930"/>
    </source>
</evidence>
<dbReference type="PANTHER" id="PTHR46018">
    <property type="entry name" value="ZINC PHOSPHODIESTERASE ELAC PROTEIN 1"/>
    <property type="match status" value="1"/>
</dbReference>
<dbReference type="SMART" id="SM00849">
    <property type="entry name" value="Lactamase_B"/>
    <property type="match status" value="1"/>
</dbReference>
<reference evidence="2 3" key="1">
    <citation type="submission" date="2018-12" db="EMBL/GenBank/DDBJ databases">
        <title>Genome sequence from the cellulolytic species, Caldicellulosiruptor changbaiensis.</title>
        <authorList>
            <person name="Blumer-Schuette S.E."/>
            <person name="Mendoza C."/>
        </authorList>
    </citation>
    <scope>NUCLEOTIDE SEQUENCE [LARGE SCALE GENOMIC DNA]</scope>
    <source>
        <strain evidence="2 3">CBS-Z</strain>
    </source>
</reference>
<evidence type="ECO:0000259" key="1">
    <source>
        <dbReference type="SMART" id="SM00849"/>
    </source>
</evidence>
<sequence>MILTILGARGPYPTKNEATSGYLLKTESANILIDCGSGVLSKLLNYITYDDISFIICSHLHADHTSDLGVLRYYFASRGKEIDLFIPSEPQEEYNLIRKGVYKVKNIEENLQTQIGSIKLSFFEGQHPYKSFAVRIEEEGKAFVFSGDTGYKEDFAAFCSGADLLLLNCAYTDEEVEKIEESKRYHMSPKQAAKVAKEAGAKLLVLTHLKPECDEQKHLASAKEIFDNVVLATKEEIIEF</sequence>
<dbReference type="Proteomes" id="UP000282930">
    <property type="component" value="Chromosome"/>
</dbReference>
<keyword evidence="3" id="KW-1185">Reference proteome</keyword>
<name>A0A3T0D6H3_9FIRM</name>
<dbReference type="InterPro" id="IPR036866">
    <property type="entry name" value="RibonucZ/Hydroxyglut_hydro"/>
</dbReference>
<keyword evidence="2" id="KW-0378">Hydrolase</keyword>
<dbReference type="PANTHER" id="PTHR46018:SF4">
    <property type="entry name" value="METALLO-HYDROLASE YHFI-RELATED"/>
    <property type="match status" value="1"/>
</dbReference>